<keyword evidence="2" id="KW-1185">Reference proteome</keyword>
<protein>
    <submittedName>
        <fullName evidence="1">Uncharacterized protein</fullName>
    </submittedName>
</protein>
<reference evidence="1 2" key="1">
    <citation type="submission" date="2016-07" db="EMBL/GenBank/DDBJ databases">
        <title>Pervasive Adenine N6-methylation of Active Genes in Fungi.</title>
        <authorList>
            <consortium name="DOE Joint Genome Institute"/>
            <person name="Mondo S.J."/>
            <person name="Dannebaum R.O."/>
            <person name="Kuo R.C."/>
            <person name="Labutti K."/>
            <person name="Haridas S."/>
            <person name="Kuo A."/>
            <person name="Salamov A."/>
            <person name="Ahrendt S.R."/>
            <person name="Lipzen A."/>
            <person name="Sullivan W."/>
            <person name="Andreopoulos W.B."/>
            <person name="Clum A."/>
            <person name="Lindquist E."/>
            <person name="Daum C."/>
            <person name="Ramamoorthy G.K."/>
            <person name="Gryganskyi A."/>
            <person name="Culley D."/>
            <person name="Magnuson J.K."/>
            <person name="James T.Y."/>
            <person name="O'Malley M.A."/>
            <person name="Stajich J.E."/>
            <person name="Spatafora J.W."/>
            <person name="Visel A."/>
            <person name="Grigoriev I.V."/>
        </authorList>
    </citation>
    <scope>NUCLEOTIDE SEQUENCE [LARGE SCALE GENOMIC DNA]</scope>
    <source>
        <strain evidence="1 2">NRRL 1336</strain>
    </source>
</reference>
<dbReference type="Proteomes" id="UP000193560">
    <property type="component" value="Unassembled WGS sequence"/>
</dbReference>
<comment type="caution">
    <text evidence="1">The sequence shown here is derived from an EMBL/GenBank/DDBJ whole genome shotgun (WGS) entry which is preliminary data.</text>
</comment>
<proteinExistence type="predicted"/>
<evidence type="ECO:0000313" key="2">
    <source>
        <dbReference type="Proteomes" id="UP000193560"/>
    </source>
</evidence>
<accession>A0A1X2HH49</accession>
<sequence length="62" mass="6529">MVDGSFTSKFEKGTSGLWIMSASLDGEVKVDVAKVGKTPLCIVSSLPDKKSSANLSFVCMIS</sequence>
<gene>
    <name evidence="1" type="ORF">BCR42DRAFT_430382</name>
</gene>
<dbReference type="EMBL" id="MCGE01000065">
    <property type="protein sequence ID" value="ORY98307.1"/>
    <property type="molecule type" value="Genomic_DNA"/>
</dbReference>
<dbReference type="AlphaFoldDB" id="A0A1X2HH49"/>
<name>A0A1X2HH49_9FUNG</name>
<evidence type="ECO:0000313" key="1">
    <source>
        <dbReference type="EMBL" id="ORY98307.1"/>
    </source>
</evidence>
<organism evidence="1 2">
    <name type="scientific">Absidia repens</name>
    <dbReference type="NCBI Taxonomy" id="90262"/>
    <lineage>
        <taxon>Eukaryota</taxon>
        <taxon>Fungi</taxon>
        <taxon>Fungi incertae sedis</taxon>
        <taxon>Mucoromycota</taxon>
        <taxon>Mucoromycotina</taxon>
        <taxon>Mucoromycetes</taxon>
        <taxon>Mucorales</taxon>
        <taxon>Cunninghamellaceae</taxon>
        <taxon>Absidia</taxon>
    </lineage>
</organism>